<protein>
    <recommendedName>
        <fullName evidence="4">PorV/PorQ family protein</fullName>
    </recommendedName>
</protein>
<evidence type="ECO:0000256" key="1">
    <source>
        <dbReference type="SAM" id="SignalP"/>
    </source>
</evidence>
<evidence type="ECO:0000313" key="2">
    <source>
        <dbReference type="EMBL" id="KGN91813.1"/>
    </source>
</evidence>
<reference evidence="2 3" key="1">
    <citation type="submission" date="2014-08" db="EMBL/GenBank/DDBJ databases">
        <title>Porphyromonas canoris strain:OH2762 Genome sequencing.</title>
        <authorList>
            <person name="Wallis C."/>
            <person name="Deusch O."/>
            <person name="O'Flynn C."/>
            <person name="Davis I."/>
            <person name="Jospin G."/>
            <person name="Darling A.E."/>
            <person name="Coil D.A."/>
            <person name="Alexiev A."/>
            <person name="Horsfall A."/>
            <person name="Kirkwood N."/>
            <person name="Harris S."/>
            <person name="Eisen J.A."/>
        </authorList>
    </citation>
    <scope>NUCLEOTIDE SEQUENCE [LARGE SCALE GENOMIC DNA]</scope>
    <source>
        <strain evidence="3">COT-108 OH2762</strain>
    </source>
</reference>
<feature type="signal peptide" evidence="1">
    <location>
        <begin position="1"/>
        <end position="25"/>
    </location>
</feature>
<keyword evidence="1" id="KW-0732">Signal</keyword>
<proteinExistence type="predicted"/>
<keyword evidence="3" id="KW-1185">Reference proteome</keyword>
<dbReference type="Proteomes" id="UP000030101">
    <property type="component" value="Unassembled WGS sequence"/>
</dbReference>
<dbReference type="EMBL" id="JQZV01000013">
    <property type="protein sequence ID" value="KGN91813.1"/>
    <property type="molecule type" value="Genomic_DNA"/>
</dbReference>
<evidence type="ECO:0008006" key="4">
    <source>
        <dbReference type="Google" id="ProtNLM"/>
    </source>
</evidence>
<feature type="chain" id="PRO_5045871482" description="PorV/PorQ family protein" evidence="1">
    <location>
        <begin position="26"/>
        <end position="317"/>
    </location>
</feature>
<gene>
    <name evidence="2" type="ORF">HQ43_06960</name>
</gene>
<comment type="caution">
    <text evidence="2">The sequence shown here is derived from an EMBL/GenBank/DDBJ whole genome shotgun (WGS) entry which is preliminary data.</text>
</comment>
<evidence type="ECO:0000313" key="3">
    <source>
        <dbReference type="Proteomes" id="UP000030101"/>
    </source>
</evidence>
<organism evidence="2 3">
    <name type="scientific">Porphyromonas canoris</name>
    <dbReference type="NCBI Taxonomy" id="36875"/>
    <lineage>
        <taxon>Bacteria</taxon>
        <taxon>Pseudomonadati</taxon>
        <taxon>Bacteroidota</taxon>
        <taxon>Bacteroidia</taxon>
        <taxon>Bacteroidales</taxon>
        <taxon>Porphyromonadaceae</taxon>
        <taxon>Porphyromonas</taxon>
    </lineage>
</organism>
<dbReference type="NCBIfam" id="NF033709">
    <property type="entry name" value="PorV_fam"/>
    <property type="match status" value="1"/>
</dbReference>
<name>A0ABR4XJD6_9PORP</name>
<dbReference type="SUPFAM" id="SSF56935">
    <property type="entry name" value="Porins"/>
    <property type="match status" value="1"/>
</dbReference>
<sequence length="317" mass="34259">MKIKYIIGAMALAAMGLFSAPKAAAQSLPILETPVDARTAAMGGVSLAHTDRSYLYVNPASIFQTDKKFTVSASGLMFPKMAMAEGRLLNGMATAGWRFLDRHVVYAGFRYQGGLTLPSIKDQFGTPGKPLSPFDWSADLGYAFRFNDKLSAFASGSFIQSYTGRTAMTGTFSLGANYFMDLTNSGAKYLNIAARVSDLGAPIAYSAKDVFAVPSRAELTGDFATAVSDTHEFNFTLGGRYFFLASDPLYQANIGADYTLYKMVSLRAGYQYGSRSTSAWSAGIGVKFYNVKLDLAGIRGLGEYGSQKMMLSLSFDY</sequence>
<dbReference type="Gene3D" id="2.40.160.60">
    <property type="entry name" value="Outer membrane protein transport protein (OMPP1/FadL/TodX)"/>
    <property type="match status" value="1"/>
</dbReference>
<dbReference type="RefSeq" id="WP_036791339.1">
    <property type="nucleotide sequence ID" value="NZ_JQZV01000013.1"/>
</dbReference>
<accession>A0ABR4XJD6</accession>